<keyword evidence="3" id="KW-0732">Signal</keyword>
<dbReference type="SUPFAM" id="SSF50965">
    <property type="entry name" value="Galactose oxidase, central domain"/>
    <property type="match status" value="1"/>
</dbReference>
<feature type="signal peptide" evidence="3">
    <location>
        <begin position="1"/>
        <end position="24"/>
    </location>
</feature>
<accession>A0A1H1RWW9</accession>
<dbReference type="STRING" id="546871.SAMN04488543_1653"/>
<proteinExistence type="predicted"/>
<evidence type="ECO:0000256" key="3">
    <source>
        <dbReference type="SAM" id="SignalP"/>
    </source>
</evidence>
<sequence>MGVTRRAAAALVACVLLPGCGSVADALPAEAPVFPAGVGAWSRLPPSPLSARHEAAGASLGGRFYVVGGWSDPPCPPAASCAAPARPPHRDGAAFDPATGRWRAIAPAPTPVGGVLQMTVVGQRLYVLTGSLDRADSPVSFLSYDPGADAWSTLPAPQLADPQLVAAGTKIVAVGCSDEQEAAVDAVFDPVTERWRRLPDDPLGPSYGRSAAWLGDQLLLTASDLVPSPGADGPPLTRLAVLDDGLTDWTLLPDSDIVGGHPTWVADRVVFPMTGSEDGGTIGTWGRHHANGAILDPATGTWTSLPEPPEGRSALDGVIGSVGDRTLVGGQLLQPRTRTWTRVPAAPWGQGYRTSQTIVTGPDGVFVWGGSDEADNLAEGYLLPL</sequence>
<reference evidence="4 5" key="1">
    <citation type="submission" date="2016-10" db="EMBL/GenBank/DDBJ databases">
        <authorList>
            <person name="de Groot N.N."/>
        </authorList>
    </citation>
    <scope>NUCLEOTIDE SEQUENCE [LARGE SCALE GENOMIC DNA]</scope>
    <source>
        <strain evidence="4 5">DSM 21741</strain>
    </source>
</reference>
<dbReference type="PANTHER" id="PTHR24412:SF489">
    <property type="entry name" value="RING FINGER DOMAIN AND KELCH REPEAT-CONTAINING PROTEIN DDB_G0271372"/>
    <property type="match status" value="1"/>
</dbReference>
<evidence type="ECO:0000256" key="1">
    <source>
        <dbReference type="ARBA" id="ARBA00022441"/>
    </source>
</evidence>
<feature type="chain" id="PRO_5039222638" evidence="3">
    <location>
        <begin position="25"/>
        <end position="385"/>
    </location>
</feature>
<keyword evidence="5" id="KW-1185">Reference proteome</keyword>
<evidence type="ECO:0000313" key="5">
    <source>
        <dbReference type="Proteomes" id="UP000199092"/>
    </source>
</evidence>
<dbReference type="EMBL" id="LT629749">
    <property type="protein sequence ID" value="SDS39479.1"/>
    <property type="molecule type" value="Genomic_DNA"/>
</dbReference>
<dbReference type="PANTHER" id="PTHR24412">
    <property type="entry name" value="KELCH PROTEIN"/>
    <property type="match status" value="1"/>
</dbReference>
<dbReference type="Gene3D" id="2.120.10.80">
    <property type="entry name" value="Kelch-type beta propeller"/>
    <property type="match status" value="2"/>
</dbReference>
<protein>
    <submittedName>
        <fullName evidence="4">N-acetylneuraminic acid mutarotase</fullName>
    </submittedName>
</protein>
<evidence type="ECO:0000256" key="2">
    <source>
        <dbReference type="ARBA" id="ARBA00022737"/>
    </source>
</evidence>
<keyword evidence="1" id="KW-0880">Kelch repeat</keyword>
<dbReference type="InterPro" id="IPR015915">
    <property type="entry name" value="Kelch-typ_b-propeller"/>
</dbReference>
<keyword evidence="2" id="KW-0677">Repeat</keyword>
<dbReference type="InterPro" id="IPR006652">
    <property type="entry name" value="Kelch_1"/>
</dbReference>
<name>A0A1H1RWW9_9ACTN</name>
<organism evidence="4 5">
    <name type="scientific">Friedmanniella luteola</name>
    <dbReference type="NCBI Taxonomy" id="546871"/>
    <lineage>
        <taxon>Bacteria</taxon>
        <taxon>Bacillati</taxon>
        <taxon>Actinomycetota</taxon>
        <taxon>Actinomycetes</taxon>
        <taxon>Propionibacteriales</taxon>
        <taxon>Nocardioidaceae</taxon>
        <taxon>Friedmanniella</taxon>
    </lineage>
</organism>
<evidence type="ECO:0000313" key="4">
    <source>
        <dbReference type="EMBL" id="SDS39479.1"/>
    </source>
</evidence>
<dbReference type="InterPro" id="IPR011043">
    <property type="entry name" value="Gal_Oxase/kelch_b-propeller"/>
</dbReference>
<dbReference type="Pfam" id="PF01344">
    <property type="entry name" value="Kelch_1"/>
    <property type="match status" value="1"/>
</dbReference>
<dbReference type="Proteomes" id="UP000199092">
    <property type="component" value="Chromosome I"/>
</dbReference>
<gene>
    <name evidence="4" type="ORF">SAMN04488543_1653</name>
</gene>
<dbReference type="AlphaFoldDB" id="A0A1H1RWW9"/>